<dbReference type="EMBL" id="JAWXYG010000005">
    <property type="protein sequence ID" value="KAK4270657.1"/>
    <property type="molecule type" value="Genomic_DNA"/>
</dbReference>
<comment type="caution">
    <text evidence="3">The sequence shown here is derived from an EMBL/GenBank/DDBJ whole genome shotgun (WGS) entry which is preliminary data.</text>
</comment>
<feature type="region of interest" description="Disordered" evidence="1">
    <location>
        <begin position="1"/>
        <end position="24"/>
    </location>
</feature>
<evidence type="ECO:0000313" key="4">
    <source>
        <dbReference type="Proteomes" id="UP001293593"/>
    </source>
</evidence>
<feature type="region of interest" description="Disordered" evidence="1">
    <location>
        <begin position="38"/>
        <end position="58"/>
    </location>
</feature>
<evidence type="ECO:0000313" key="3">
    <source>
        <dbReference type="EMBL" id="KAK4270657.1"/>
    </source>
</evidence>
<dbReference type="InterPro" id="IPR007021">
    <property type="entry name" value="DUF659"/>
</dbReference>
<dbReference type="Pfam" id="PF04937">
    <property type="entry name" value="DUF659"/>
    <property type="match status" value="1"/>
</dbReference>
<dbReference type="AlphaFoldDB" id="A0AAE1JHI0"/>
<dbReference type="SUPFAM" id="SSF53098">
    <property type="entry name" value="Ribonuclease H-like"/>
    <property type="match status" value="1"/>
</dbReference>
<proteinExistence type="predicted"/>
<feature type="domain" description="DUF659" evidence="2">
    <location>
        <begin position="214"/>
        <end position="333"/>
    </location>
</feature>
<dbReference type="Proteomes" id="UP001293593">
    <property type="component" value="Unassembled WGS sequence"/>
</dbReference>
<protein>
    <recommendedName>
        <fullName evidence="2">DUF659 domain-containing protein</fullName>
    </recommendedName>
</protein>
<sequence>MASSDGSCPTPSPGAGAGSSKSNTSNIGAEVEAFMRRKILPRNAPGNRSDIGWKHGTPSETNPRKIVCNYCKSGISGVYRFKHHLAGTQKDCAPCVAVSDEVRKEMLLLVYSLQEKLVKKSRFSLEEEESIASEVEKRKGIEVDNNPKNIFKKGRIANQTTINAIFNKNVREEACLDICTFLYNNAIPFNVLKGEEFPKMCESIARHGPGFKPPSYHEARVKYLKIKYDKTMELIEEYKAEWKKVGCTIMTDGWTDRRRRSIINFCVNSPMGTVFLKSIDASHITKTAEKIFKMLDEVVEEVGEENVVQVVTDNAANYKAAGEMLMEKRKKLY</sequence>
<reference evidence="3" key="1">
    <citation type="submission" date="2023-10" db="EMBL/GenBank/DDBJ databases">
        <title>Chromosome-level genome of the transformable northern wattle, Acacia crassicarpa.</title>
        <authorList>
            <person name="Massaro I."/>
            <person name="Sinha N.R."/>
            <person name="Poethig S."/>
            <person name="Leichty A.R."/>
        </authorList>
    </citation>
    <scope>NUCLEOTIDE SEQUENCE</scope>
    <source>
        <strain evidence="3">Acra3RX</strain>
        <tissue evidence="3">Leaf</tissue>
    </source>
</reference>
<dbReference type="InterPro" id="IPR012337">
    <property type="entry name" value="RNaseH-like_sf"/>
</dbReference>
<organism evidence="3 4">
    <name type="scientific">Acacia crassicarpa</name>
    <name type="common">northern wattle</name>
    <dbReference type="NCBI Taxonomy" id="499986"/>
    <lineage>
        <taxon>Eukaryota</taxon>
        <taxon>Viridiplantae</taxon>
        <taxon>Streptophyta</taxon>
        <taxon>Embryophyta</taxon>
        <taxon>Tracheophyta</taxon>
        <taxon>Spermatophyta</taxon>
        <taxon>Magnoliopsida</taxon>
        <taxon>eudicotyledons</taxon>
        <taxon>Gunneridae</taxon>
        <taxon>Pentapetalae</taxon>
        <taxon>rosids</taxon>
        <taxon>fabids</taxon>
        <taxon>Fabales</taxon>
        <taxon>Fabaceae</taxon>
        <taxon>Caesalpinioideae</taxon>
        <taxon>mimosoid clade</taxon>
        <taxon>Acacieae</taxon>
        <taxon>Acacia</taxon>
    </lineage>
</organism>
<evidence type="ECO:0000256" key="1">
    <source>
        <dbReference type="SAM" id="MobiDB-lite"/>
    </source>
</evidence>
<evidence type="ECO:0000259" key="2">
    <source>
        <dbReference type="Pfam" id="PF04937"/>
    </source>
</evidence>
<dbReference type="PANTHER" id="PTHR32166:SF122">
    <property type="entry name" value="OS09G0499600 PROTEIN"/>
    <property type="match status" value="1"/>
</dbReference>
<gene>
    <name evidence="3" type="ORF">QN277_019436</name>
</gene>
<dbReference type="PANTHER" id="PTHR32166">
    <property type="entry name" value="OSJNBA0013A04.12 PROTEIN"/>
    <property type="match status" value="1"/>
</dbReference>
<name>A0AAE1JHI0_9FABA</name>
<keyword evidence="4" id="KW-1185">Reference proteome</keyword>
<accession>A0AAE1JHI0</accession>